<keyword evidence="3" id="KW-1185">Reference proteome</keyword>
<dbReference type="InterPro" id="IPR011008">
    <property type="entry name" value="Dimeric_a/b-barrel"/>
</dbReference>
<dbReference type="PANTHER" id="PTHR37811">
    <property type="entry name" value="BLL5343 PROTEIN"/>
    <property type="match status" value="1"/>
</dbReference>
<dbReference type="Gene3D" id="3.30.70.100">
    <property type="match status" value="1"/>
</dbReference>
<feature type="domain" description="ABM" evidence="1">
    <location>
        <begin position="2"/>
        <end position="97"/>
    </location>
</feature>
<dbReference type="SUPFAM" id="SSF54909">
    <property type="entry name" value="Dimeric alpha+beta barrel"/>
    <property type="match status" value="1"/>
</dbReference>
<sequence>MIAMIFEFWFDPDDQETFEEYLAEATRLREALPAVDGFAGIERFTSVSEPGKFIAIGFFRDEDAVAAWRNTPAHRRAQELGRRRFFTRYRLRMAEVVRDYGGDDRAQAPADSRAFHR</sequence>
<keyword evidence="2" id="KW-0503">Monooxygenase</keyword>
<gene>
    <name evidence="2" type="ORF">GCM10007964_45640</name>
</gene>
<name>A0A917VNC5_9ACTN</name>
<dbReference type="PANTHER" id="PTHR37811:SF2">
    <property type="entry name" value="ABM DOMAIN-CONTAINING PROTEIN"/>
    <property type="match status" value="1"/>
</dbReference>
<protein>
    <submittedName>
        <fullName evidence="2">Antibiotic biosynthesis monooxygenase</fullName>
    </submittedName>
</protein>
<dbReference type="InterPro" id="IPR052936">
    <property type="entry name" value="Jasmonate_Hydroxylase-like"/>
</dbReference>
<keyword evidence="2" id="KW-0560">Oxidoreductase</keyword>
<dbReference type="GO" id="GO:0004497">
    <property type="term" value="F:monooxygenase activity"/>
    <property type="evidence" value="ECO:0007669"/>
    <property type="project" value="UniProtKB-KW"/>
</dbReference>
<accession>A0A917VNC5</accession>
<evidence type="ECO:0000313" key="2">
    <source>
        <dbReference type="EMBL" id="GGK98317.1"/>
    </source>
</evidence>
<dbReference type="Pfam" id="PF03992">
    <property type="entry name" value="ABM"/>
    <property type="match status" value="1"/>
</dbReference>
<dbReference type="Proteomes" id="UP000645217">
    <property type="component" value="Unassembled WGS sequence"/>
</dbReference>
<dbReference type="EMBL" id="BMNT01000025">
    <property type="protein sequence ID" value="GGK98317.1"/>
    <property type="molecule type" value="Genomic_DNA"/>
</dbReference>
<reference evidence="2" key="2">
    <citation type="submission" date="2020-09" db="EMBL/GenBank/DDBJ databases">
        <authorList>
            <person name="Sun Q."/>
            <person name="Ohkuma M."/>
        </authorList>
    </citation>
    <scope>NUCLEOTIDE SEQUENCE</scope>
    <source>
        <strain evidence="2">JCM 13064</strain>
    </source>
</reference>
<evidence type="ECO:0000259" key="1">
    <source>
        <dbReference type="PROSITE" id="PS51725"/>
    </source>
</evidence>
<evidence type="ECO:0000313" key="3">
    <source>
        <dbReference type="Proteomes" id="UP000645217"/>
    </source>
</evidence>
<dbReference type="InterPro" id="IPR007138">
    <property type="entry name" value="ABM_dom"/>
</dbReference>
<reference evidence="2" key="1">
    <citation type="journal article" date="2014" name="Int. J. Syst. Evol. Microbiol.">
        <title>Complete genome sequence of Corynebacterium casei LMG S-19264T (=DSM 44701T), isolated from a smear-ripened cheese.</title>
        <authorList>
            <consortium name="US DOE Joint Genome Institute (JGI-PGF)"/>
            <person name="Walter F."/>
            <person name="Albersmeier A."/>
            <person name="Kalinowski J."/>
            <person name="Ruckert C."/>
        </authorList>
    </citation>
    <scope>NUCLEOTIDE SEQUENCE</scope>
    <source>
        <strain evidence="2">JCM 13064</strain>
    </source>
</reference>
<proteinExistence type="predicted"/>
<dbReference type="AlphaFoldDB" id="A0A917VNC5"/>
<dbReference type="PROSITE" id="PS51725">
    <property type="entry name" value="ABM"/>
    <property type="match status" value="1"/>
</dbReference>
<organism evidence="2 3">
    <name type="scientific">Sphaerisporangium melleum</name>
    <dbReference type="NCBI Taxonomy" id="321316"/>
    <lineage>
        <taxon>Bacteria</taxon>
        <taxon>Bacillati</taxon>
        <taxon>Actinomycetota</taxon>
        <taxon>Actinomycetes</taxon>
        <taxon>Streptosporangiales</taxon>
        <taxon>Streptosporangiaceae</taxon>
        <taxon>Sphaerisporangium</taxon>
    </lineage>
</organism>
<comment type="caution">
    <text evidence="2">The sequence shown here is derived from an EMBL/GenBank/DDBJ whole genome shotgun (WGS) entry which is preliminary data.</text>
</comment>